<dbReference type="GO" id="GO:0005975">
    <property type="term" value="P:carbohydrate metabolic process"/>
    <property type="evidence" value="ECO:0007669"/>
    <property type="project" value="InterPro"/>
</dbReference>
<keyword evidence="3" id="KW-1185">Reference proteome</keyword>
<dbReference type="InterPro" id="IPR050314">
    <property type="entry name" value="Glycosyl_Hydrlase_18"/>
</dbReference>
<dbReference type="PROSITE" id="PS51910">
    <property type="entry name" value="GH18_2"/>
    <property type="match status" value="1"/>
</dbReference>
<sequence>MRYCAAERYQRSPDEEFYVDFNALKDRKPGLKTFISVGGWDAGGKVFSDMARFPGTRSAFISSSIALIEKYGFDSIDIDWEYPAAEDRDIPHHYPPPSDTYL</sequence>
<dbReference type="Proteomes" id="UP000186955">
    <property type="component" value="Unassembled WGS sequence"/>
</dbReference>
<evidence type="ECO:0000313" key="3">
    <source>
        <dbReference type="Proteomes" id="UP000186955"/>
    </source>
</evidence>
<name>A0A1Q5TL64_9EURO</name>
<dbReference type="InterPro" id="IPR017853">
    <property type="entry name" value="GH"/>
</dbReference>
<dbReference type="PANTHER" id="PTHR11177">
    <property type="entry name" value="CHITINASE"/>
    <property type="match status" value="1"/>
</dbReference>
<reference evidence="2 3" key="1">
    <citation type="submission" date="2016-10" db="EMBL/GenBank/DDBJ databases">
        <title>Genome sequence of the ascomycete fungus Penicillium subrubescens.</title>
        <authorList>
            <person name="De Vries R.P."/>
            <person name="Peng M."/>
            <person name="Dilokpimol A."/>
            <person name="Hilden K."/>
            <person name="Makela M.R."/>
            <person name="Grigoriev I."/>
            <person name="Riley R."/>
            <person name="Granchi Z."/>
        </authorList>
    </citation>
    <scope>NUCLEOTIDE SEQUENCE [LARGE SCALE GENOMIC DNA]</scope>
    <source>
        <strain evidence="2 3">CBS 132785</strain>
    </source>
</reference>
<organism evidence="2 3">
    <name type="scientific">Penicillium subrubescens</name>
    <dbReference type="NCBI Taxonomy" id="1316194"/>
    <lineage>
        <taxon>Eukaryota</taxon>
        <taxon>Fungi</taxon>
        <taxon>Dikarya</taxon>
        <taxon>Ascomycota</taxon>
        <taxon>Pezizomycotina</taxon>
        <taxon>Eurotiomycetes</taxon>
        <taxon>Eurotiomycetidae</taxon>
        <taxon>Eurotiales</taxon>
        <taxon>Aspergillaceae</taxon>
        <taxon>Penicillium</taxon>
    </lineage>
</organism>
<protein>
    <submittedName>
        <fullName evidence="2">Chitotriosidase-1</fullName>
    </submittedName>
</protein>
<evidence type="ECO:0000259" key="1">
    <source>
        <dbReference type="PROSITE" id="PS51910"/>
    </source>
</evidence>
<dbReference type="Pfam" id="PF00704">
    <property type="entry name" value="Glyco_hydro_18"/>
    <property type="match status" value="1"/>
</dbReference>
<dbReference type="PANTHER" id="PTHR11177:SF402">
    <property type="entry name" value="CHITINASE"/>
    <property type="match status" value="1"/>
</dbReference>
<proteinExistence type="predicted"/>
<comment type="caution">
    <text evidence="2">The sequence shown here is derived from an EMBL/GenBank/DDBJ whole genome shotgun (WGS) entry which is preliminary data.</text>
</comment>
<dbReference type="AlphaFoldDB" id="A0A1Q5TL64"/>
<dbReference type="EMBL" id="MNBE01000642">
    <property type="protein sequence ID" value="OKP00968.1"/>
    <property type="molecule type" value="Genomic_DNA"/>
</dbReference>
<gene>
    <name evidence="2" type="ORF">PENSUB_7549</name>
</gene>
<dbReference type="STRING" id="1316194.A0A1Q5TL64"/>
<evidence type="ECO:0000313" key="2">
    <source>
        <dbReference type="EMBL" id="OKP00968.1"/>
    </source>
</evidence>
<dbReference type="Gene3D" id="3.20.20.80">
    <property type="entry name" value="Glycosidases"/>
    <property type="match status" value="1"/>
</dbReference>
<feature type="domain" description="GH18" evidence="1">
    <location>
        <begin position="1"/>
        <end position="102"/>
    </location>
</feature>
<dbReference type="InterPro" id="IPR001223">
    <property type="entry name" value="Glyco_hydro18_cat"/>
</dbReference>
<dbReference type="SUPFAM" id="SSF51445">
    <property type="entry name" value="(Trans)glycosidases"/>
    <property type="match status" value="1"/>
</dbReference>
<accession>A0A1Q5TL64</accession>